<dbReference type="PANTHER" id="PTHR43738:SF1">
    <property type="entry name" value="HEMIN TRANSPORT SYSTEM PERMEASE PROTEIN HRTB-RELATED"/>
    <property type="match status" value="1"/>
</dbReference>
<keyword evidence="3" id="KW-1003">Cell membrane</keyword>
<dbReference type="InterPro" id="IPR051125">
    <property type="entry name" value="ABC-4/HrtB_transporter"/>
</dbReference>
<comment type="subcellular location">
    <subcellularLocation>
        <location evidence="1">Cell membrane</location>
        <topology evidence="1">Multi-pass membrane protein</topology>
    </subcellularLocation>
</comment>
<evidence type="ECO:0000256" key="3">
    <source>
        <dbReference type="ARBA" id="ARBA00022475"/>
    </source>
</evidence>
<evidence type="ECO:0000256" key="4">
    <source>
        <dbReference type="ARBA" id="ARBA00022692"/>
    </source>
</evidence>
<evidence type="ECO:0000256" key="6">
    <source>
        <dbReference type="ARBA" id="ARBA00023136"/>
    </source>
</evidence>
<proteinExistence type="predicted"/>
<evidence type="ECO:0000256" key="5">
    <source>
        <dbReference type="ARBA" id="ARBA00022989"/>
    </source>
</evidence>
<feature type="transmembrane region" description="Helical" evidence="7">
    <location>
        <begin position="20"/>
        <end position="44"/>
    </location>
</feature>
<evidence type="ECO:0000256" key="2">
    <source>
        <dbReference type="ARBA" id="ARBA00022448"/>
    </source>
</evidence>
<gene>
    <name evidence="10" type="ORF">LBW59_04220</name>
</gene>
<dbReference type="Pfam" id="PF12704">
    <property type="entry name" value="MacB_PCD"/>
    <property type="match status" value="1"/>
</dbReference>
<comment type="caution">
    <text evidence="10">The sequence shown here is derived from an EMBL/GenBank/DDBJ whole genome shotgun (WGS) entry which is preliminary data.</text>
</comment>
<keyword evidence="4 7" id="KW-0812">Transmembrane</keyword>
<dbReference type="InterPro" id="IPR003838">
    <property type="entry name" value="ABC3_permease_C"/>
</dbReference>
<dbReference type="AlphaFoldDB" id="A0AAW5ZJ90"/>
<evidence type="ECO:0000259" key="9">
    <source>
        <dbReference type="Pfam" id="PF12704"/>
    </source>
</evidence>
<dbReference type="InterPro" id="IPR025857">
    <property type="entry name" value="MacB_PCD"/>
</dbReference>
<dbReference type="Proteomes" id="UP001144050">
    <property type="component" value="Unassembled WGS sequence"/>
</dbReference>
<feature type="transmembrane region" description="Helical" evidence="7">
    <location>
        <begin position="256"/>
        <end position="279"/>
    </location>
</feature>
<evidence type="ECO:0000256" key="7">
    <source>
        <dbReference type="SAM" id="Phobius"/>
    </source>
</evidence>
<feature type="transmembrane region" description="Helical" evidence="7">
    <location>
        <begin position="336"/>
        <end position="362"/>
    </location>
</feature>
<accession>A0AAW5ZJ90</accession>
<name>A0AAW5ZJ90_RALSL</name>
<keyword evidence="2" id="KW-0813">Transport</keyword>
<keyword evidence="5 7" id="KW-1133">Transmembrane helix</keyword>
<evidence type="ECO:0000313" key="10">
    <source>
        <dbReference type="EMBL" id="MDB0569979.1"/>
    </source>
</evidence>
<feature type="domain" description="MacB-like periplasmic core" evidence="9">
    <location>
        <begin position="23"/>
        <end position="226"/>
    </location>
</feature>
<dbReference type="EMBL" id="JAIVFG010000005">
    <property type="protein sequence ID" value="MDB0569979.1"/>
    <property type="molecule type" value="Genomic_DNA"/>
</dbReference>
<reference evidence="10" key="1">
    <citation type="submission" date="2021-09" db="EMBL/GenBank/DDBJ databases">
        <title>Genomic analysis of Ralstonia spp.</title>
        <authorList>
            <person name="Aburjaile F."/>
            <person name="Ariute J.C."/>
            <person name="Pais A.K.L."/>
            <person name="Albuquerque G.M.R."/>
            <person name="Silva A.M.F."/>
            <person name="Brenig B."/>
            <person name="Azevedo V."/>
            <person name="Matiuzzi M."/>
            <person name="Ramos R."/>
            <person name="Goes-Neto A."/>
            <person name="Soares S."/>
            <person name="Iseppon A.M.B."/>
            <person name="Souza E."/>
            <person name="Gama M."/>
        </authorList>
    </citation>
    <scope>NUCLEOTIDE SEQUENCE</scope>
    <source>
        <strain evidence="10">CCRMRs91</strain>
    </source>
</reference>
<protein>
    <submittedName>
        <fullName evidence="10">ABC transporter permease</fullName>
    </submittedName>
</protein>
<evidence type="ECO:0000256" key="1">
    <source>
        <dbReference type="ARBA" id="ARBA00004651"/>
    </source>
</evidence>
<organism evidence="10 11">
    <name type="scientific">Ralstonia solanacearum</name>
    <name type="common">Pseudomonas solanacearum</name>
    <dbReference type="NCBI Taxonomy" id="305"/>
    <lineage>
        <taxon>Bacteria</taxon>
        <taxon>Pseudomonadati</taxon>
        <taxon>Pseudomonadota</taxon>
        <taxon>Betaproteobacteria</taxon>
        <taxon>Burkholderiales</taxon>
        <taxon>Burkholderiaceae</taxon>
        <taxon>Ralstonia</taxon>
        <taxon>Ralstonia solanacearum species complex</taxon>
    </lineage>
</organism>
<dbReference type="GO" id="GO:0005886">
    <property type="term" value="C:plasma membrane"/>
    <property type="evidence" value="ECO:0007669"/>
    <property type="project" value="UniProtKB-SubCell"/>
</dbReference>
<keyword evidence="6 7" id="KW-0472">Membrane</keyword>
<feature type="transmembrane region" description="Helical" evidence="7">
    <location>
        <begin position="299"/>
        <end position="324"/>
    </location>
</feature>
<dbReference type="Pfam" id="PF02687">
    <property type="entry name" value="FtsX"/>
    <property type="match status" value="1"/>
</dbReference>
<dbReference type="RefSeq" id="WP_042591709.1">
    <property type="nucleotide sequence ID" value="NZ_CDLW01000001.1"/>
</dbReference>
<evidence type="ECO:0000313" key="11">
    <source>
        <dbReference type="Proteomes" id="UP001144050"/>
    </source>
</evidence>
<dbReference type="PANTHER" id="PTHR43738">
    <property type="entry name" value="ABC TRANSPORTER, MEMBRANE PROTEIN"/>
    <property type="match status" value="1"/>
</dbReference>
<evidence type="ECO:0000259" key="8">
    <source>
        <dbReference type="Pfam" id="PF02687"/>
    </source>
</evidence>
<sequence length="378" mass="41469">MPGILRLAYKLLVNDRAKFSGLLVGITFAVFLMIEMTSLFAGVLNRASSTVYNIGASMWVMDPAVNTVANTIGMPDYVLDAVRSIGGVKFAVPLYSGGALVRLRSGTYQSVTVVGIDDTSLFGRPRMLAGRIEDLYGENAFLVVRDAEFGKLENPRIGTEFEINDHRGVIVGEAEVVTSGLFGVPTLYTTYRRAVQYLPGTRYTMSYILLEPKRATDIVTIQRTVERLGYRALTRDEFVSRISRFYTYQTGLGTNILLMTVISFIVGLSISGQTFYTFILENLDKFGALKAIGAKGRELILMIVFQATFVALTGYGLGIGLCALMISVARLRIPDYAAMITFTNLGLALVMVTIIAAVSGYIGVRKVLHIEPFDIFRG</sequence>
<feature type="domain" description="ABC3 transporter permease C-terminal" evidence="8">
    <location>
        <begin position="259"/>
        <end position="372"/>
    </location>
</feature>